<organism evidence="1">
    <name type="scientific">uncultured marine thaumarchaeote KM3_06_C02</name>
    <dbReference type="NCBI Taxonomy" id="1455976"/>
    <lineage>
        <taxon>Archaea</taxon>
        <taxon>Nitrososphaerota</taxon>
        <taxon>environmental samples</taxon>
    </lineage>
</organism>
<sequence>MESDVLLMLSNLEILNIRLDGLKETYGVTDNIELCLGTNEEGEKLGCRGRVVGNKVYIFEGNLDEALEILNHEFMEFVIAPMTDEFNKVQSTDRKLFNEMSRAFSNVYIELANRVTYESKEKAIDNLVKGLPKELKRVTES</sequence>
<dbReference type="EMBL" id="KF900541">
    <property type="protein sequence ID" value="AIE98668.1"/>
    <property type="molecule type" value="Genomic_DNA"/>
</dbReference>
<evidence type="ECO:0000313" key="1">
    <source>
        <dbReference type="EMBL" id="AIE98668.1"/>
    </source>
</evidence>
<name>A0A075G4Y4_9ARCH</name>
<protein>
    <submittedName>
        <fullName evidence="1">Uncharacterized protein</fullName>
    </submittedName>
</protein>
<reference evidence="1" key="1">
    <citation type="journal article" date="2014" name="Genome Biol. Evol.">
        <title>Pangenome evidence for extensive interdomain horizontal transfer affecting lineage core and shell genes in uncultured planktonic thaumarchaeota and euryarchaeota.</title>
        <authorList>
            <person name="Deschamps P."/>
            <person name="Zivanovic Y."/>
            <person name="Moreira D."/>
            <person name="Rodriguez-Valera F."/>
            <person name="Lopez-Garcia P."/>
        </authorList>
    </citation>
    <scope>NUCLEOTIDE SEQUENCE</scope>
</reference>
<dbReference type="AlphaFoldDB" id="A0A075G4Y4"/>
<proteinExistence type="predicted"/>
<accession>A0A075G4Y4</accession>